<feature type="region of interest" description="Disordered" evidence="2">
    <location>
        <begin position="320"/>
        <end position="425"/>
    </location>
</feature>
<feature type="compositionally biased region" description="Polar residues" evidence="2">
    <location>
        <begin position="320"/>
        <end position="345"/>
    </location>
</feature>
<dbReference type="AlphaFoldDB" id="A0ABD0WGB7"/>
<dbReference type="InterPro" id="IPR030379">
    <property type="entry name" value="G_SEPTIN_dom"/>
</dbReference>
<feature type="domain" description="Septin-type G" evidence="3">
    <location>
        <begin position="478"/>
        <end position="558"/>
    </location>
</feature>
<evidence type="ECO:0000259" key="3">
    <source>
        <dbReference type="Pfam" id="PF00735"/>
    </source>
</evidence>
<feature type="compositionally biased region" description="Low complexity" evidence="2">
    <location>
        <begin position="410"/>
        <end position="424"/>
    </location>
</feature>
<evidence type="ECO:0000256" key="2">
    <source>
        <dbReference type="SAM" id="MobiDB-lite"/>
    </source>
</evidence>
<sequence>MATRKSDRTSTLQQIISKSTLIHEGPTKIYQLLPKKQTLDDRIEKESKLKKWTIGYRDPSKDNRTVLMVGMIGAGKTTLINAIVNYVMGVEWEDKVWFEIVEKGKISLSECQTSKVTVYEIFGFESGRVPYSLTIINTPGYEDNQGFQEVSDTIQDLFLIPDGIDRIDAVGLVIKASESGLSYRLKHVLKVISSLSDKDIVALFTHSDVGTIPNALEALTEADTKCAKDKNNQPVYFLFNNCQALATSSEEETNMKVAWDTSMKGMEEFSEFLGRLTLPTKHKHPDYNCNIVNCLNEKLVSNHPTGTTITKAGAVSTSEYQQKQMSTSTIPPITLPQPGNESQIFSDDVKPTYAPDTNMTRSEAASQLSTPPDQQSGLTTTSQITSATTSSQLSTPPVQQPGLATTSQITSATTGSPGKPGTSTNLEKLIMKSKLIHTGPPKRYQLVPMKKCLDGRIEEESKLKRWSIGEKDPSKVNRTVLIVGETGAGKTTMINAIINYVMGVEWEDKVWFEIPDEGKRSQAESQTSEVIAYDIFGFEGGRVPYSLTIIDTPGYGDTRGIQEDRLIAEMLHDLFRSPNGIDQIDAVGFVIKASTNRLSDRQMYIFEEVLSLFGKDMENQIIAFISHSDGGPATNALEALRNANIKCAKDKDNQPVHFLFNNRQTEIVTNRKEERAMSLAWDITTESMDEFSEFLGKISPQKLKMTVEVLTKRVKLEAYVNNLQERIEMIEGKQALLMKTRDELLTHKREIDENKNFVIKVTETYKERSSIAGKWNNMAVCCTVCEENCHYPGCTIARSPYWCEVIKDGNCTSCAGRCPVSNHVRENWRYVKRTKQITRTHDDLKKRYEENMRAAGEKSNLIACLQKELDEAIRDKARLVDESYQCVVKLEEIALRGNALSTHVHLDFLIEKLKEKRDIEKAGKLEKMQRCAEETIKKGMGYIKNALGYFWPIKS</sequence>
<dbReference type="PANTHER" id="PTHR32046">
    <property type="entry name" value="G DOMAIN-CONTAINING PROTEIN"/>
    <property type="match status" value="1"/>
</dbReference>
<reference evidence="4 5" key="1">
    <citation type="submission" date="2024-06" db="EMBL/GenBank/DDBJ databases">
        <authorList>
            <person name="Pan Q."/>
            <person name="Wen M."/>
            <person name="Jouanno E."/>
            <person name="Zahm M."/>
            <person name="Klopp C."/>
            <person name="Cabau C."/>
            <person name="Louis A."/>
            <person name="Berthelot C."/>
            <person name="Parey E."/>
            <person name="Roest Crollius H."/>
            <person name="Montfort J."/>
            <person name="Robinson-Rechavi M."/>
            <person name="Bouchez O."/>
            <person name="Lampietro C."/>
            <person name="Lopez Roques C."/>
            <person name="Donnadieu C."/>
            <person name="Postlethwait J."/>
            <person name="Bobe J."/>
            <person name="Verreycken H."/>
            <person name="Guiguen Y."/>
        </authorList>
    </citation>
    <scope>NUCLEOTIDE SEQUENCE [LARGE SCALE GENOMIC DNA]</scope>
    <source>
        <strain evidence="4">Up_M1</strain>
        <tissue evidence="4">Testis</tissue>
    </source>
</reference>
<dbReference type="CDD" id="cd00882">
    <property type="entry name" value="Ras_like_GTPase"/>
    <property type="match status" value="2"/>
</dbReference>
<evidence type="ECO:0000256" key="1">
    <source>
        <dbReference type="RuleBase" id="RU004560"/>
    </source>
</evidence>
<name>A0ABD0WGB7_UMBPY</name>
<dbReference type="PROSITE" id="PS00675">
    <property type="entry name" value="SIGMA54_INTERACT_1"/>
    <property type="match status" value="1"/>
</dbReference>
<organism evidence="4 5">
    <name type="scientific">Umbra pygmaea</name>
    <name type="common">Eastern mudminnow</name>
    <dbReference type="NCBI Taxonomy" id="75934"/>
    <lineage>
        <taxon>Eukaryota</taxon>
        <taxon>Metazoa</taxon>
        <taxon>Chordata</taxon>
        <taxon>Craniata</taxon>
        <taxon>Vertebrata</taxon>
        <taxon>Euteleostomi</taxon>
        <taxon>Actinopterygii</taxon>
        <taxon>Neopterygii</taxon>
        <taxon>Teleostei</taxon>
        <taxon>Protacanthopterygii</taxon>
        <taxon>Esociformes</taxon>
        <taxon>Umbridae</taxon>
        <taxon>Umbra</taxon>
    </lineage>
</organism>
<dbReference type="Gene3D" id="3.40.50.300">
    <property type="entry name" value="P-loop containing nucleotide triphosphate hydrolases"/>
    <property type="match status" value="2"/>
</dbReference>
<dbReference type="GO" id="GO:0005525">
    <property type="term" value="F:GTP binding"/>
    <property type="evidence" value="ECO:0007669"/>
    <property type="project" value="UniProtKB-KW"/>
</dbReference>
<dbReference type="Proteomes" id="UP001557470">
    <property type="component" value="Unassembled WGS sequence"/>
</dbReference>
<dbReference type="PANTHER" id="PTHR32046:SF11">
    <property type="entry name" value="IMMUNE-ASSOCIATED NUCLEOTIDE-BINDING PROTEIN 10-LIKE"/>
    <property type="match status" value="1"/>
</dbReference>
<evidence type="ECO:0000313" key="5">
    <source>
        <dbReference type="Proteomes" id="UP001557470"/>
    </source>
</evidence>
<comment type="similarity">
    <text evidence="1">Belongs to the TRAFAC class TrmE-Era-EngA-EngB-Septin-like GTPase superfamily. Septin GTPase family.</text>
</comment>
<dbReference type="InterPro" id="IPR027417">
    <property type="entry name" value="P-loop_NTPase"/>
</dbReference>
<dbReference type="EMBL" id="JAGEUA010000007">
    <property type="protein sequence ID" value="KAL0970652.1"/>
    <property type="molecule type" value="Genomic_DNA"/>
</dbReference>
<comment type="caution">
    <text evidence="4">The sequence shown here is derived from an EMBL/GenBank/DDBJ whole genome shotgun (WGS) entry which is preliminary data.</text>
</comment>
<proteinExistence type="inferred from homology"/>
<dbReference type="SUPFAM" id="SSF52540">
    <property type="entry name" value="P-loop containing nucleoside triphosphate hydrolases"/>
    <property type="match status" value="2"/>
</dbReference>
<keyword evidence="1" id="KW-0547">Nucleotide-binding</keyword>
<dbReference type="Pfam" id="PF00735">
    <property type="entry name" value="Septin"/>
    <property type="match status" value="1"/>
</dbReference>
<feature type="compositionally biased region" description="Low complexity" evidence="2">
    <location>
        <begin position="378"/>
        <end position="395"/>
    </location>
</feature>
<protein>
    <recommendedName>
        <fullName evidence="3">Septin-type G domain-containing protein</fullName>
    </recommendedName>
</protein>
<feature type="compositionally biased region" description="Polar residues" evidence="2">
    <location>
        <begin position="355"/>
        <end position="377"/>
    </location>
</feature>
<keyword evidence="5" id="KW-1185">Reference proteome</keyword>
<evidence type="ECO:0000313" key="4">
    <source>
        <dbReference type="EMBL" id="KAL0970652.1"/>
    </source>
</evidence>
<gene>
    <name evidence="4" type="ORF">UPYG_G00245120</name>
</gene>
<accession>A0ABD0WGB7</accession>
<keyword evidence="1" id="KW-0342">GTP-binding</keyword>
<dbReference type="InterPro" id="IPR025662">
    <property type="entry name" value="Sigma_54_int_dom_ATP-bd_1"/>
</dbReference>